<proteinExistence type="predicted"/>
<dbReference type="AlphaFoldDB" id="A0A2P2MMS2"/>
<evidence type="ECO:0000313" key="1">
    <source>
        <dbReference type="EMBL" id="MBX31546.1"/>
    </source>
</evidence>
<reference evidence="1" key="1">
    <citation type="submission" date="2018-02" db="EMBL/GenBank/DDBJ databases">
        <title>Rhizophora mucronata_Transcriptome.</title>
        <authorList>
            <person name="Meera S.P."/>
            <person name="Sreeshan A."/>
            <person name="Augustine A."/>
        </authorList>
    </citation>
    <scope>NUCLEOTIDE SEQUENCE</scope>
    <source>
        <tissue evidence="1">Leaf</tissue>
    </source>
</reference>
<dbReference type="EMBL" id="GGEC01051062">
    <property type="protein sequence ID" value="MBX31546.1"/>
    <property type="molecule type" value="Transcribed_RNA"/>
</dbReference>
<organism evidence="1">
    <name type="scientific">Rhizophora mucronata</name>
    <name type="common">Asiatic mangrove</name>
    <dbReference type="NCBI Taxonomy" id="61149"/>
    <lineage>
        <taxon>Eukaryota</taxon>
        <taxon>Viridiplantae</taxon>
        <taxon>Streptophyta</taxon>
        <taxon>Embryophyta</taxon>
        <taxon>Tracheophyta</taxon>
        <taxon>Spermatophyta</taxon>
        <taxon>Magnoliopsida</taxon>
        <taxon>eudicotyledons</taxon>
        <taxon>Gunneridae</taxon>
        <taxon>Pentapetalae</taxon>
        <taxon>rosids</taxon>
        <taxon>fabids</taxon>
        <taxon>Malpighiales</taxon>
        <taxon>Rhizophoraceae</taxon>
        <taxon>Rhizophora</taxon>
    </lineage>
</organism>
<accession>A0A2P2MMS2</accession>
<name>A0A2P2MMS2_RHIMU</name>
<protein>
    <submittedName>
        <fullName evidence="1">Uncharacterized protein</fullName>
    </submittedName>
</protein>
<sequence length="80" mass="8745">MGCLDEVKSASLFSLCNPLLASSLIHTDSNFCILAFRKSISSSRNLITWSLSLAFLQSSTAFFPKTLTAFSYFILAASLK</sequence>